<reference evidence="1 2" key="1">
    <citation type="submission" date="2018-11" db="EMBL/GenBank/DDBJ databases">
        <title>Novel bacteria species description.</title>
        <authorList>
            <person name="Han J.-H."/>
        </authorList>
    </citation>
    <scope>NUCLEOTIDE SEQUENCE [LARGE SCALE GENOMIC DNA]</scope>
    <source>
        <strain evidence="1 2">KCTC23259</strain>
    </source>
</reference>
<dbReference type="Proteomes" id="UP001204144">
    <property type="component" value="Unassembled WGS sequence"/>
</dbReference>
<gene>
    <name evidence="1" type="ORF">EGI31_23665</name>
</gene>
<sequence>MKSHFLIAALLYLTACQNRNSKFVSDGIWMDVACKNNSENCTSRFPIIKIDSSFGDSIQVQYNSGKTLTVWSSNKYNATTLTLENNYETLLYPIYDKNMLAYYDGINKKFIYYKKLNSFKN</sequence>
<evidence type="ECO:0000313" key="2">
    <source>
        <dbReference type="Proteomes" id="UP001204144"/>
    </source>
</evidence>
<evidence type="ECO:0000313" key="1">
    <source>
        <dbReference type="EMBL" id="MCP9765945.1"/>
    </source>
</evidence>
<dbReference type="AlphaFoldDB" id="A0AAE3H985"/>
<protein>
    <submittedName>
        <fullName evidence="1">Uncharacterized protein</fullName>
    </submittedName>
</protein>
<keyword evidence="2" id="KW-1185">Reference proteome</keyword>
<name>A0AAE3H985_9BACT</name>
<comment type="caution">
    <text evidence="1">The sequence shown here is derived from an EMBL/GenBank/DDBJ whole genome shotgun (WGS) entry which is preliminary data.</text>
</comment>
<accession>A0AAE3H985</accession>
<organism evidence="1 2">
    <name type="scientific">Lacihabitans soyangensis</name>
    <dbReference type="NCBI Taxonomy" id="869394"/>
    <lineage>
        <taxon>Bacteria</taxon>
        <taxon>Pseudomonadati</taxon>
        <taxon>Bacteroidota</taxon>
        <taxon>Cytophagia</taxon>
        <taxon>Cytophagales</taxon>
        <taxon>Leadbetterellaceae</taxon>
        <taxon>Lacihabitans</taxon>
    </lineage>
</organism>
<dbReference type="EMBL" id="RJUF01000194">
    <property type="protein sequence ID" value="MCP9765945.1"/>
    <property type="molecule type" value="Genomic_DNA"/>
</dbReference>
<dbReference type="RefSeq" id="WP_255039653.1">
    <property type="nucleotide sequence ID" value="NZ_RJUF01000194.1"/>
</dbReference>
<proteinExistence type="predicted"/>